<evidence type="ECO:0000259" key="4">
    <source>
        <dbReference type="PROSITE" id="PS00662"/>
    </source>
</evidence>
<dbReference type="PANTHER" id="PTHR30258:SF2">
    <property type="entry name" value="COMG OPERON PROTEIN 1"/>
    <property type="match status" value="1"/>
</dbReference>
<evidence type="ECO:0000256" key="3">
    <source>
        <dbReference type="ARBA" id="ARBA00022840"/>
    </source>
</evidence>
<feature type="domain" description="Bacterial type II secretion system protein E" evidence="4">
    <location>
        <begin position="198"/>
        <end position="212"/>
    </location>
</feature>
<proteinExistence type="inferred from homology"/>
<dbReference type="GO" id="GO:0005524">
    <property type="term" value="F:ATP binding"/>
    <property type="evidence" value="ECO:0007669"/>
    <property type="project" value="UniProtKB-KW"/>
</dbReference>
<evidence type="ECO:0000256" key="2">
    <source>
        <dbReference type="ARBA" id="ARBA00022741"/>
    </source>
</evidence>
<dbReference type="Gene3D" id="3.30.450.90">
    <property type="match status" value="1"/>
</dbReference>
<dbReference type="Proteomes" id="UP000051589">
    <property type="component" value="Unassembled WGS sequence"/>
</dbReference>
<dbReference type="AlphaFoldDB" id="A0A0R2DBH8"/>
<comment type="similarity">
    <text evidence="1">Belongs to the GSP E family.</text>
</comment>
<keyword evidence="3" id="KW-0067">ATP-binding</keyword>
<dbReference type="PROSITE" id="PS00662">
    <property type="entry name" value="T2SP_E"/>
    <property type="match status" value="1"/>
</dbReference>
<dbReference type="InterPro" id="IPR047667">
    <property type="entry name" value="ATPase_ComGA"/>
</dbReference>
<keyword evidence="6" id="KW-1185">Reference proteome</keyword>
<dbReference type="InterPro" id="IPR027417">
    <property type="entry name" value="P-loop_NTPase"/>
</dbReference>
<reference evidence="5 6" key="1">
    <citation type="journal article" date="2015" name="Genome Announc.">
        <title>Expanding the biotechnology potential of lactobacilli through comparative genomics of 213 strains and associated genera.</title>
        <authorList>
            <person name="Sun Z."/>
            <person name="Harris H.M."/>
            <person name="McCann A."/>
            <person name="Guo C."/>
            <person name="Argimon S."/>
            <person name="Zhang W."/>
            <person name="Yang X."/>
            <person name="Jeffery I.B."/>
            <person name="Cooney J.C."/>
            <person name="Kagawa T.F."/>
            <person name="Liu W."/>
            <person name="Song Y."/>
            <person name="Salvetti E."/>
            <person name="Wrobel A."/>
            <person name="Rasinkangas P."/>
            <person name="Parkhill J."/>
            <person name="Rea M.C."/>
            <person name="O'Sullivan O."/>
            <person name="Ritari J."/>
            <person name="Douillard F.P."/>
            <person name="Paul Ross R."/>
            <person name="Yang R."/>
            <person name="Briner A.E."/>
            <person name="Felis G.E."/>
            <person name="de Vos W.M."/>
            <person name="Barrangou R."/>
            <person name="Klaenhammer T.R."/>
            <person name="Caufield P.W."/>
            <person name="Cui Y."/>
            <person name="Zhang H."/>
            <person name="O'Toole P.W."/>
        </authorList>
    </citation>
    <scope>NUCLEOTIDE SEQUENCE [LARGE SCALE GENOMIC DNA]</scope>
    <source>
        <strain evidence="5 6">DSM 21775</strain>
    </source>
</reference>
<dbReference type="GO" id="GO:0016887">
    <property type="term" value="F:ATP hydrolysis activity"/>
    <property type="evidence" value="ECO:0007669"/>
    <property type="project" value="TreeGrafter"/>
</dbReference>
<dbReference type="CDD" id="cd01129">
    <property type="entry name" value="PulE-GspE-like"/>
    <property type="match status" value="1"/>
</dbReference>
<dbReference type="OrthoDB" id="9808272at2"/>
<name>A0A0R2DBH8_9LACO</name>
<dbReference type="GO" id="GO:0005886">
    <property type="term" value="C:plasma membrane"/>
    <property type="evidence" value="ECO:0007669"/>
    <property type="project" value="TreeGrafter"/>
</dbReference>
<dbReference type="PATRIC" id="fig|1423803.3.peg.1415"/>
<sequence length="322" mass="35210">MVEALVKELLGAAVAQHVSDIYIGRHGEQVWIQLRRLAVVLLWRQVPTTVGDQLLTYLKFHTNMTLSEHRRPQVGALDWQADDQSVPLRLATVGDYAGSETLVIRLIFDQATTIGHYLRPEQPAQLAKLVRRRGLFLFAGPTGSGKTTTMYALARQLNVAAVVLAIEDPVEIRESNFTQLQVNVSAGMTYAALVKVALRQRPDVLIIGEIRDAETAQVAVNAALSGHLVLSTVHARSAGGTVARLLALGVTLQQLQQVLTAACYQRLIPLVNDGMSTLMDILADDQLFLGTRSMTEGWRHALGKAEQSGKVSATTARDYWNG</sequence>
<dbReference type="Gene3D" id="3.40.50.300">
    <property type="entry name" value="P-loop containing nucleotide triphosphate hydrolases"/>
    <property type="match status" value="1"/>
</dbReference>
<dbReference type="STRING" id="1423803.FD13_GL001379"/>
<dbReference type="InterPro" id="IPR001482">
    <property type="entry name" value="T2SS/T4SS_dom"/>
</dbReference>
<evidence type="ECO:0000313" key="6">
    <source>
        <dbReference type="Proteomes" id="UP000051589"/>
    </source>
</evidence>
<organism evidence="5 6">
    <name type="scientific">Levilactobacillus senmaizukei DSM 21775 = NBRC 103853</name>
    <dbReference type="NCBI Taxonomy" id="1423803"/>
    <lineage>
        <taxon>Bacteria</taxon>
        <taxon>Bacillati</taxon>
        <taxon>Bacillota</taxon>
        <taxon>Bacilli</taxon>
        <taxon>Lactobacillales</taxon>
        <taxon>Lactobacillaceae</taxon>
        <taxon>Levilactobacillus</taxon>
    </lineage>
</organism>
<dbReference type="PANTHER" id="PTHR30258">
    <property type="entry name" value="TYPE II SECRETION SYSTEM PROTEIN GSPE-RELATED"/>
    <property type="match status" value="1"/>
</dbReference>
<dbReference type="NCBIfam" id="NF041000">
    <property type="entry name" value="ATPase_ComGA"/>
    <property type="match status" value="1"/>
</dbReference>
<gene>
    <name evidence="5" type="ORF">FD13_GL001379</name>
</gene>
<accession>A0A0R2DBH8</accession>
<dbReference type="SUPFAM" id="SSF52540">
    <property type="entry name" value="P-loop containing nucleoside triphosphate hydrolases"/>
    <property type="match status" value="1"/>
</dbReference>
<dbReference type="RefSeq" id="WP_061777440.1">
    <property type="nucleotide sequence ID" value="NZ_AYZH01000031.1"/>
</dbReference>
<dbReference type="Pfam" id="PF00437">
    <property type="entry name" value="T2SSE"/>
    <property type="match status" value="1"/>
</dbReference>
<comment type="caution">
    <text evidence="5">The sequence shown here is derived from an EMBL/GenBank/DDBJ whole genome shotgun (WGS) entry which is preliminary data.</text>
</comment>
<evidence type="ECO:0000256" key="1">
    <source>
        <dbReference type="ARBA" id="ARBA00006611"/>
    </source>
</evidence>
<dbReference type="SMART" id="SM00382">
    <property type="entry name" value="AAA"/>
    <property type="match status" value="1"/>
</dbReference>
<keyword evidence="2" id="KW-0547">Nucleotide-binding</keyword>
<dbReference type="InterPro" id="IPR003593">
    <property type="entry name" value="AAA+_ATPase"/>
</dbReference>
<dbReference type="EMBL" id="AYZH01000031">
    <property type="protein sequence ID" value="KRN01193.1"/>
    <property type="molecule type" value="Genomic_DNA"/>
</dbReference>
<evidence type="ECO:0000313" key="5">
    <source>
        <dbReference type="EMBL" id="KRN01193.1"/>
    </source>
</evidence>
<protein>
    <submittedName>
        <fullName evidence="5">Type II secretory pathway competence component, ATPase</fullName>
    </submittedName>
</protein>